<reference evidence="2" key="1">
    <citation type="submission" date="2024-06" db="EMBL/GenBank/DDBJ databases">
        <authorList>
            <person name="Liu X."/>
            <person name="Lenzi L."/>
            <person name="Haldenby T S."/>
            <person name="Uol C."/>
        </authorList>
    </citation>
    <scope>NUCLEOTIDE SEQUENCE</scope>
</reference>
<evidence type="ECO:0000256" key="1">
    <source>
        <dbReference type="SAM" id="MobiDB-lite"/>
    </source>
</evidence>
<evidence type="ECO:0000313" key="3">
    <source>
        <dbReference type="Proteomes" id="UP001497525"/>
    </source>
</evidence>
<organism evidence="2 3">
    <name type="scientific">Calicophoron daubneyi</name>
    <name type="common">Rumen fluke</name>
    <name type="synonym">Paramphistomum daubneyi</name>
    <dbReference type="NCBI Taxonomy" id="300641"/>
    <lineage>
        <taxon>Eukaryota</taxon>
        <taxon>Metazoa</taxon>
        <taxon>Spiralia</taxon>
        <taxon>Lophotrochozoa</taxon>
        <taxon>Platyhelminthes</taxon>
        <taxon>Trematoda</taxon>
        <taxon>Digenea</taxon>
        <taxon>Plagiorchiida</taxon>
        <taxon>Pronocephalata</taxon>
        <taxon>Paramphistomoidea</taxon>
        <taxon>Paramphistomidae</taxon>
        <taxon>Calicophoron</taxon>
    </lineage>
</organism>
<dbReference type="Proteomes" id="UP001497525">
    <property type="component" value="Unassembled WGS sequence"/>
</dbReference>
<evidence type="ECO:0000313" key="2">
    <source>
        <dbReference type="EMBL" id="CAL5141092.1"/>
    </source>
</evidence>
<feature type="region of interest" description="Disordered" evidence="1">
    <location>
        <begin position="167"/>
        <end position="198"/>
    </location>
</feature>
<feature type="region of interest" description="Disordered" evidence="1">
    <location>
        <begin position="213"/>
        <end position="255"/>
    </location>
</feature>
<sequence length="255" mass="28048">MGCCDRCPCCPREDEVLYDYSVDMVEDGDVLQDFGVNRTLELLRRMMDQAGRVVVDQPPPAYADFDKYPLASEEELKSKDSTLSVVELSTPGNRIPQVTTEAPPGVLRCPMWTEPYPKPTGEPPPLPQNWFRTRLASIRRSILARFSGRGDRRTSAGQAAEVSVIEASSSLPGQGRRSPPHCTQNDESSDLPVPSNLVAPPQTITLAQIVAGRAAEQNETSADRNPSWQLSHSLEELTNCEPVTGPTSSTRRLSR</sequence>
<dbReference type="AlphaFoldDB" id="A0AAV2TXU9"/>
<feature type="compositionally biased region" description="Polar residues" evidence="1">
    <location>
        <begin position="217"/>
        <end position="232"/>
    </location>
</feature>
<name>A0AAV2TXU9_CALDB</name>
<feature type="compositionally biased region" description="Polar residues" evidence="1">
    <location>
        <begin position="245"/>
        <end position="255"/>
    </location>
</feature>
<protein>
    <submittedName>
        <fullName evidence="2">Uncharacterized protein</fullName>
    </submittedName>
</protein>
<proteinExistence type="predicted"/>
<accession>A0AAV2TXU9</accession>
<comment type="caution">
    <text evidence="2">The sequence shown here is derived from an EMBL/GenBank/DDBJ whole genome shotgun (WGS) entry which is preliminary data.</text>
</comment>
<dbReference type="EMBL" id="CAXLJL010000822">
    <property type="protein sequence ID" value="CAL5141092.1"/>
    <property type="molecule type" value="Genomic_DNA"/>
</dbReference>
<gene>
    <name evidence="2" type="ORF">CDAUBV1_LOCUS16370</name>
</gene>